<evidence type="ECO:0000313" key="10">
    <source>
        <dbReference type="EMBL" id="EEN78868.1"/>
    </source>
</evidence>
<dbReference type="PROSITE" id="PS51755">
    <property type="entry name" value="OMPR_PHOB"/>
    <property type="match status" value="1"/>
</dbReference>
<dbReference type="GO" id="GO:0000976">
    <property type="term" value="F:transcription cis-regulatory region binding"/>
    <property type="evidence" value="ECO:0007669"/>
    <property type="project" value="TreeGrafter"/>
</dbReference>
<comment type="caution">
    <text evidence="10">The sequence shown here is derived from an EMBL/GenBank/DDBJ whole genome shotgun (WGS) entry which is preliminary data.</text>
</comment>
<keyword evidence="1 6" id="KW-0597">Phosphoprotein</keyword>
<feature type="modified residue" description="4-aspartylphosphate" evidence="6">
    <location>
        <position position="60"/>
    </location>
</feature>
<dbReference type="PANTHER" id="PTHR48111:SF22">
    <property type="entry name" value="REGULATOR OF RPOS"/>
    <property type="match status" value="1"/>
</dbReference>
<protein>
    <submittedName>
        <fullName evidence="10">Response regulator receiver domain protein</fullName>
    </submittedName>
</protein>
<accession>C2K1E6</accession>
<dbReference type="GO" id="GO:0000156">
    <property type="term" value="F:phosphorelay response regulator activity"/>
    <property type="evidence" value="ECO:0007669"/>
    <property type="project" value="TreeGrafter"/>
</dbReference>
<dbReference type="AlphaFoldDB" id="C2K1E6"/>
<keyword evidence="5" id="KW-0804">Transcription</keyword>
<dbReference type="InterPro" id="IPR011006">
    <property type="entry name" value="CheY-like_superfamily"/>
</dbReference>
<dbReference type="EMBL" id="ACIZ01000119">
    <property type="protein sequence ID" value="EEN78868.1"/>
    <property type="molecule type" value="Genomic_DNA"/>
</dbReference>
<dbReference type="InterPro" id="IPR001789">
    <property type="entry name" value="Sig_transdc_resp-reg_receiver"/>
</dbReference>
<dbReference type="Gene3D" id="3.40.50.2300">
    <property type="match status" value="1"/>
</dbReference>
<evidence type="ECO:0000256" key="3">
    <source>
        <dbReference type="ARBA" id="ARBA00023015"/>
    </source>
</evidence>
<dbReference type="HOGENOM" id="CLU_1168021_0_0_9"/>
<reference evidence="10" key="1">
    <citation type="submission" date="2009-01" db="EMBL/GenBank/DDBJ databases">
        <authorList>
            <person name="Qin X."/>
            <person name="Bachman B."/>
            <person name="Battles P."/>
            <person name="Bell A."/>
            <person name="Bess C."/>
            <person name="Bickham C."/>
            <person name="Chaboub L."/>
            <person name="Chen D."/>
            <person name="Coyle M."/>
            <person name="Deiros D.R."/>
            <person name="Dinh H."/>
            <person name="Forbes L."/>
            <person name="Fowler G."/>
            <person name="Francisco L."/>
            <person name="Fu Q."/>
            <person name="Gubbala S."/>
            <person name="Hale W."/>
            <person name="Han Y."/>
            <person name="Hemphill L."/>
            <person name="Highlander S.K."/>
            <person name="Hirani K."/>
            <person name="Hogues M."/>
            <person name="Jackson L."/>
            <person name="Jakkamsetti A."/>
            <person name="Javaid M."/>
            <person name="Jiang H."/>
            <person name="Korchina V."/>
            <person name="Kovar C."/>
            <person name="Lara F."/>
            <person name="Lee S."/>
            <person name="Mata R."/>
            <person name="Mathew T."/>
            <person name="Moen C."/>
            <person name="Morales K."/>
            <person name="Munidasa M."/>
            <person name="Nazareth L."/>
            <person name="Ngo R."/>
            <person name="Nguyen L."/>
            <person name="Okwuonu G."/>
            <person name="Ongeri F."/>
            <person name="Patil S."/>
            <person name="Petrosino J."/>
            <person name="Pham C."/>
            <person name="Pham P."/>
            <person name="Pu L.-L."/>
            <person name="Puazo M."/>
            <person name="Raj R."/>
            <person name="Reid J."/>
            <person name="Rouhana J."/>
            <person name="Saada N."/>
            <person name="Shang Y."/>
            <person name="Simmons D."/>
            <person name="Thornton R."/>
            <person name="Warren J."/>
            <person name="Weissenberger G."/>
            <person name="Zhang J."/>
            <person name="Zhang L."/>
            <person name="Zhou C."/>
            <person name="Zhu D."/>
            <person name="Muzny D."/>
            <person name="Worley K."/>
            <person name="Gibbs R."/>
        </authorList>
    </citation>
    <scope>NUCLEOTIDE SEQUENCE [LARGE SCALE GENOMIC DNA]</scope>
    <source>
        <strain evidence="10">LMS2-1</strain>
    </source>
</reference>
<organism evidence="10 11">
    <name type="scientific">Lacticaseibacillus rhamnosus (strain LMS2-1)</name>
    <dbReference type="NCBI Taxonomy" id="525361"/>
    <lineage>
        <taxon>Bacteria</taxon>
        <taxon>Bacillati</taxon>
        <taxon>Bacillota</taxon>
        <taxon>Bacilli</taxon>
        <taxon>Lactobacillales</taxon>
        <taxon>Lactobacillaceae</taxon>
        <taxon>Lacticaseibacillus</taxon>
    </lineage>
</organism>
<dbReference type="Pfam" id="PF00486">
    <property type="entry name" value="Trans_reg_C"/>
    <property type="match status" value="1"/>
</dbReference>
<evidence type="ECO:0000256" key="1">
    <source>
        <dbReference type="ARBA" id="ARBA00022553"/>
    </source>
</evidence>
<sequence length="237" mass="27119">TFRGEFMIVKPKILVIEDDPDLNESIVDFVRDFSQPEAALTGADGLYLAEEGIFDAIVLDIMLPELNGFDLLKQLRAKQVKTPVLILTAKDALTDKVRGFELGGDDYLTKPFHREELIMRLKALLKRTGHFFDEDGLTAGPFEVHLNRHEVLIHDKPVALNGKEFDLLVYLLQNQKTIITKDQIFDRLWGFDSDTAVSVVEVYMSNLRKKLKPMQADVWIKTIRNVGYIFQEPEDRA</sequence>
<evidence type="ECO:0000313" key="11">
    <source>
        <dbReference type="Proteomes" id="UP000004525"/>
    </source>
</evidence>
<dbReference type="GO" id="GO:0032993">
    <property type="term" value="C:protein-DNA complex"/>
    <property type="evidence" value="ECO:0007669"/>
    <property type="project" value="TreeGrafter"/>
</dbReference>
<dbReference type="Proteomes" id="UP000004525">
    <property type="component" value="Unassembled WGS sequence"/>
</dbReference>
<dbReference type="PANTHER" id="PTHR48111">
    <property type="entry name" value="REGULATOR OF RPOS"/>
    <property type="match status" value="1"/>
</dbReference>
<evidence type="ECO:0000256" key="2">
    <source>
        <dbReference type="ARBA" id="ARBA00023012"/>
    </source>
</evidence>
<evidence type="ECO:0000259" key="8">
    <source>
        <dbReference type="PROSITE" id="PS50110"/>
    </source>
</evidence>
<dbReference type="SUPFAM" id="SSF52172">
    <property type="entry name" value="CheY-like"/>
    <property type="match status" value="1"/>
</dbReference>
<name>C2K1E6_LACRM</name>
<dbReference type="SUPFAM" id="SSF46894">
    <property type="entry name" value="C-terminal effector domain of the bipartite response regulators"/>
    <property type="match status" value="1"/>
</dbReference>
<gene>
    <name evidence="10" type="ORF">HMPREF0539_2981</name>
</gene>
<dbReference type="InterPro" id="IPR001867">
    <property type="entry name" value="OmpR/PhoB-type_DNA-bd"/>
</dbReference>
<dbReference type="SMART" id="SM00448">
    <property type="entry name" value="REC"/>
    <property type="match status" value="1"/>
</dbReference>
<evidence type="ECO:0000256" key="4">
    <source>
        <dbReference type="ARBA" id="ARBA00023125"/>
    </source>
</evidence>
<dbReference type="PROSITE" id="PS50110">
    <property type="entry name" value="RESPONSE_REGULATORY"/>
    <property type="match status" value="1"/>
</dbReference>
<evidence type="ECO:0000256" key="6">
    <source>
        <dbReference type="PROSITE-ProRule" id="PRU00169"/>
    </source>
</evidence>
<dbReference type="InterPro" id="IPR016032">
    <property type="entry name" value="Sig_transdc_resp-reg_C-effctor"/>
</dbReference>
<evidence type="ECO:0000256" key="7">
    <source>
        <dbReference type="PROSITE-ProRule" id="PRU01091"/>
    </source>
</evidence>
<feature type="domain" description="Response regulatory" evidence="8">
    <location>
        <begin position="12"/>
        <end position="125"/>
    </location>
</feature>
<evidence type="ECO:0000256" key="5">
    <source>
        <dbReference type="ARBA" id="ARBA00023163"/>
    </source>
</evidence>
<keyword evidence="3" id="KW-0805">Transcription regulation</keyword>
<dbReference type="Pfam" id="PF00072">
    <property type="entry name" value="Response_reg"/>
    <property type="match status" value="1"/>
</dbReference>
<dbReference type="SMART" id="SM00862">
    <property type="entry name" value="Trans_reg_C"/>
    <property type="match status" value="1"/>
</dbReference>
<feature type="DNA-binding region" description="OmpR/PhoB-type" evidence="7">
    <location>
        <begin position="134"/>
        <end position="232"/>
    </location>
</feature>
<dbReference type="Gene3D" id="1.10.10.10">
    <property type="entry name" value="Winged helix-like DNA-binding domain superfamily/Winged helix DNA-binding domain"/>
    <property type="match status" value="1"/>
</dbReference>
<dbReference type="InterPro" id="IPR036388">
    <property type="entry name" value="WH-like_DNA-bd_sf"/>
</dbReference>
<keyword evidence="2" id="KW-0902">Two-component regulatory system</keyword>
<feature type="non-terminal residue" evidence="10">
    <location>
        <position position="1"/>
    </location>
</feature>
<dbReference type="GO" id="GO:0006355">
    <property type="term" value="P:regulation of DNA-templated transcription"/>
    <property type="evidence" value="ECO:0007669"/>
    <property type="project" value="InterPro"/>
</dbReference>
<feature type="domain" description="OmpR/PhoB-type" evidence="9">
    <location>
        <begin position="134"/>
        <end position="232"/>
    </location>
</feature>
<dbReference type="InterPro" id="IPR039420">
    <property type="entry name" value="WalR-like"/>
</dbReference>
<dbReference type="Gene3D" id="6.10.250.690">
    <property type="match status" value="1"/>
</dbReference>
<dbReference type="CDD" id="cd00383">
    <property type="entry name" value="trans_reg_C"/>
    <property type="match status" value="1"/>
</dbReference>
<dbReference type="GO" id="GO:0005829">
    <property type="term" value="C:cytosol"/>
    <property type="evidence" value="ECO:0007669"/>
    <property type="project" value="TreeGrafter"/>
</dbReference>
<keyword evidence="4 7" id="KW-0238">DNA-binding</keyword>
<evidence type="ECO:0000259" key="9">
    <source>
        <dbReference type="PROSITE" id="PS51755"/>
    </source>
</evidence>
<proteinExistence type="predicted"/>
<keyword evidence="11" id="KW-1185">Reference proteome</keyword>